<keyword evidence="1" id="KW-1133">Transmembrane helix</keyword>
<feature type="transmembrane region" description="Helical" evidence="1">
    <location>
        <begin position="113"/>
        <end position="131"/>
    </location>
</feature>
<evidence type="ECO:0000256" key="1">
    <source>
        <dbReference type="SAM" id="Phobius"/>
    </source>
</evidence>
<evidence type="ECO:0000313" key="3">
    <source>
        <dbReference type="Proteomes" id="UP000431269"/>
    </source>
</evidence>
<dbReference type="RefSeq" id="WP_158765711.1">
    <property type="nucleotide sequence ID" value="NZ_CP047045.1"/>
</dbReference>
<feature type="transmembrane region" description="Helical" evidence="1">
    <location>
        <begin position="241"/>
        <end position="264"/>
    </location>
</feature>
<feature type="transmembrane region" description="Helical" evidence="1">
    <location>
        <begin position="276"/>
        <end position="294"/>
    </location>
</feature>
<dbReference type="PANTHER" id="PTHR35337">
    <property type="entry name" value="SLR1478 PROTEIN"/>
    <property type="match status" value="1"/>
</dbReference>
<dbReference type="AlphaFoldDB" id="A0A6I6ML93"/>
<protein>
    <recommendedName>
        <fullName evidence="4">Stage II sporulation protein M</fullName>
    </recommendedName>
</protein>
<feature type="transmembrane region" description="Helical" evidence="1">
    <location>
        <begin position="187"/>
        <end position="208"/>
    </location>
</feature>
<feature type="transmembrane region" description="Helical" evidence="1">
    <location>
        <begin position="306"/>
        <end position="325"/>
    </location>
</feature>
<dbReference type="PANTHER" id="PTHR35337:SF1">
    <property type="entry name" value="SLR1478 PROTEIN"/>
    <property type="match status" value="1"/>
</dbReference>
<sequence>MANVSLRSLRFRQEREATWVQLEDLLKRLERRSPASLSDEDMLAIPSLYRATLSSLSVARATSLDLALIEYLEALCARAYFFVYGARTTLVERIGDFFAYSWPNAVRNMWRETIAAGLIMAVGALAAFFLIQSDPAFYFSFVPAELSGGRDPGASAAELRETLYQPVDVDDALGVFATFLFTHNAQIAIFAFALGVAFCLPSIFLIAYNGCTLGAMFAVFAAHGLAFEFGGWVLIHGVTELLAITLAGAAGLRVGWAVAFPGALSRLEAAERAGREGGVAMIGVVVMLMLAGLLEGFARQLIQADLVRWSIAGASAVIWALYFYIPRGQRR</sequence>
<gene>
    <name evidence="2" type="ORF">DSM104635_01632</name>
</gene>
<reference evidence="3" key="1">
    <citation type="submission" date="2019-12" db="EMBL/GenBank/DDBJ databases">
        <title>Complete genome of Terracaulis silvestris 0127_4.</title>
        <authorList>
            <person name="Vieira S."/>
            <person name="Riedel T."/>
            <person name="Sproer C."/>
            <person name="Pascual J."/>
            <person name="Boedeker C."/>
            <person name="Overmann J."/>
        </authorList>
    </citation>
    <scope>NUCLEOTIDE SEQUENCE [LARGE SCALE GENOMIC DNA]</scope>
    <source>
        <strain evidence="3">0127_4</strain>
    </source>
</reference>
<accession>A0A6I6ML93</accession>
<proteinExistence type="predicted"/>
<dbReference type="KEGG" id="tsv:DSM104635_01632"/>
<dbReference type="EMBL" id="CP047045">
    <property type="protein sequence ID" value="QGZ94801.1"/>
    <property type="molecule type" value="Genomic_DNA"/>
</dbReference>
<keyword evidence="3" id="KW-1185">Reference proteome</keyword>
<dbReference type="Pfam" id="PF01944">
    <property type="entry name" value="SpoIIM"/>
    <property type="match status" value="1"/>
</dbReference>
<dbReference type="InterPro" id="IPR002798">
    <property type="entry name" value="SpoIIM-like"/>
</dbReference>
<keyword evidence="1" id="KW-0812">Transmembrane</keyword>
<feature type="transmembrane region" description="Helical" evidence="1">
    <location>
        <begin position="215"/>
        <end position="235"/>
    </location>
</feature>
<evidence type="ECO:0008006" key="4">
    <source>
        <dbReference type="Google" id="ProtNLM"/>
    </source>
</evidence>
<name>A0A6I6ML93_9CAUL</name>
<organism evidence="2 3">
    <name type="scientific">Terricaulis silvestris</name>
    <dbReference type="NCBI Taxonomy" id="2686094"/>
    <lineage>
        <taxon>Bacteria</taxon>
        <taxon>Pseudomonadati</taxon>
        <taxon>Pseudomonadota</taxon>
        <taxon>Alphaproteobacteria</taxon>
        <taxon>Caulobacterales</taxon>
        <taxon>Caulobacteraceae</taxon>
        <taxon>Terricaulis</taxon>
    </lineage>
</organism>
<keyword evidence="1" id="KW-0472">Membrane</keyword>
<dbReference type="Proteomes" id="UP000431269">
    <property type="component" value="Chromosome"/>
</dbReference>
<evidence type="ECO:0000313" key="2">
    <source>
        <dbReference type="EMBL" id="QGZ94801.1"/>
    </source>
</evidence>